<gene>
    <name evidence="1" type="ORF">CEO22_25</name>
</gene>
<evidence type="ECO:0000313" key="1">
    <source>
        <dbReference type="EMBL" id="TSC66619.1"/>
    </source>
</evidence>
<reference evidence="1 2" key="1">
    <citation type="submission" date="2017-08" db="EMBL/GenBank/DDBJ databases">
        <title>Mechanisms for carbon and nitrogen cycling indicate functional differentiation within the Candidate Phyla Radiation.</title>
        <authorList>
            <person name="Danczak R.E."/>
            <person name="Johnston M.D."/>
            <person name="Kenah C."/>
            <person name="Slattery M."/>
            <person name="Wrighton K.C."/>
            <person name="Wilkins M.J."/>
        </authorList>
    </citation>
    <scope>NUCLEOTIDE SEQUENCE [LARGE SCALE GENOMIC DNA]</scope>
    <source>
        <strain evidence="1">Gr01-1014_85</strain>
    </source>
</reference>
<comment type="caution">
    <text evidence="1">The sequence shown here is derived from an EMBL/GenBank/DDBJ whole genome shotgun (WGS) entry which is preliminary data.</text>
</comment>
<dbReference type="Proteomes" id="UP000316253">
    <property type="component" value="Unassembled WGS sequence"/>
</dbReference>
<sequence length="161" mass="17745">MSASKVALSLGISLIALVRFAELALRGNDAVRTSNRAYFELTMTAVAMTFEQLTPPTSEESARLTQMGANYARVVAFEELVIGWLNKGELTPAKAAIALAIRDWSGFYLPCLIVWVRRNTDYYASLIPPQEQCIKLADLFDYMNGAAIAARGPEAKYCCPR</sequence>
<proteinExistence type="predicted"/>
<accession>A0A554JE88</accession>
<organism evidence="1 2">
    <name type="scientific">Candidatus Berkelbacteria bacterium Gr01-1014_85</name>
    <dbReference type="NCBI Taxonomy" id="2017150"/>
    <lineage>
        <taxon>Bacteria</taxon>
        <taxon>Candidatus Berkelbacteria</taxon>
    </lineage>
</organism>
<evidence type="ECO:0000313" key="2">
    <source>
        <dbReference type="Proteomes" id="UP000316253"/>
    </source>
</evidence>
<dbReference type="AlphaFoldDB" id="A0A554JE88"/>
<name>A0A554JE88_9BACT</name>
<dbReference type="EMBL" id="VMFD01000001">
    <property type="protein sequence ID" value="TSC66619.1"/>
    <property type="molecule type" value="Genomic_DNA"/>
</dbReference>
<protein>
    <submittedName>
        <fullName evidence="1">Uncharacterized protein</fullName>
    </submittedName>
</protein>